<dbReference type="Proteomes" id="UP001165960">
    <property type="component" value="Unassembled WGS sequence"/>
</dbReference>
<gene>
    <name evidence="1" type="ORF">DSO57_1008529</name>
</gene>
<keyword evidence="2" id="KW-1185">Reference proteome</keyword>
<accession>A0ACC2UGP4</accession>
<sequence>MICSGVPGYPFTPKISLIQEPQTPPTPQSSFISIPFLSHSCWQPPYRASRIHRISPQTSISDRGTAQLAWTYIDTSKRKPPLPETGLLGTGCKTGTDFTHTAEAASGIKNPPAKIDPIYTSDRGMFRYFQSTETLPRLTRLAGLGMHLGFNRNPYPTRITPKLDEPPSPGHRNLGIQVNPSSATGISTNHECI</sequence>
<comment type="caution">
    <text evidence="1">The sequence shown here is derived from an EMBL/GenBank/DDBJ whole genome shotgun (WGS) entry which is preliminary data.</text>
</comment>
<dbReference type="EMBL" id="QTSX02000736">
    <property type="protein sequence ID" value="KAJ9086015.1"/>
    <property type="molecule type" value="Genomic_DNA"/>
</dbReference>
<reference evidence="1" key="1">
    <citation type="submission" date="2022-04" db="EMBL/GenBank/DDBJ databases">
        <title>Genome of the entomopathogenic fungus Entomophthora muscae.</title>
        <authorList>
            <person name="Elya C."/>
            <person name="Lovett B.R."/>
            <person name="Lee E."/>
            <person name="Macias A.M."/>
            <person name="Hajek A.E."/>
            <person name="De Bivort B.L."/>
            <person name="Kasson M.T."/>
            <person name="De Fine Licht H.H."/>
            <person name="Stajich J.E."/>
        </authorList>
    </citation>
    <scope>NUCLEOTIDE SEQUENCE</scope>
    <source>
        <strain evidence="1">Berkeley</strain>
    </source>
</reference>
<organism evidence="1 2">
    <name type="scientific">Entomophthora muscae</name>
    <dbReference type="NCBI Taxonomy" id="34485"/>
    <lineage>
        <taxon>Eukaryota</taxon>
        <taxon>Fungi</taxon>
        <taxon>Fungi incertae sedis</taxon>
        <taxon>Zoopagomycota</taxon>
        <taxon>Entomophthoromycotina</taxon>
        <taxon>Entomophthoromycetes</taxon>
        <taxon>Entomophthorales</taxon>
        <taxon>Entomophthoraceae</taxon>
        <taxon>Entomophthora</taxon>
    </lineage>
</organism>
<protein>
    <submittedName>
        <fullName evidence="1">Uncharacterized protein</fullName>
    </submittedName>
</protein>
<proteinExistence type="predicted"/>
<name>A0ACC2UGP4_9FUNG</name>
<evidence type="ECO:0000313" key="1">
    <source>
        <dbReference type="EMBL" id="KAJ9086015.1"/>
    </source>
</evidence>
<evidence type="ECO:0000313" key="2">
    <source>
        <dbReference type="Proteomes" id="UP001165960"/>
    </source>
</evidence>